<comment type="catalytic activity">
    <reaction evidence="1">
        <text>Hydrolysis of Pro-|-Xaa &gt;&gt; Ala-|-Xaa in oligopeptides.</text>
        <dbReference type="EC" id="3.4.21.26"/>
    </reaction>
</comment>
<protein>
    <recommendedName>
        <fullName evidence="3">prolyl oligopeptidase</fullName>
        <ecNumber evidence="3">3.4.21.26</ecNumber>
    </recommendedName>
</protein>
<sequence length="693" mass="79564">MKTIRKDNVVDDFFGVQVADPYRWLENENLQETMEWTDYQNAKTQSYLQKTGHYEEVKKTLTTLYNYKKYYLPQKEGEYYYFYKNDGLQDQPVLYKSKIVNDESSEIVLDPNTLSEKGTAAITSLSFNQDGSLLAYAISYDGSDWQHIKIKNLETGKDYPEVLKWGKFTAIAWHENGKGFYYNRYPNAENLPTEEQSYHNRVYWHTVGTAQEQDELIHKDEERKERSFAPRISDDDRYLLLTVNNGTEPKNEVYYRESSSNEPFEPLIHNVDAYFYFLGNENNDFYFQTNYEAPKGRVIAVNLEKPEQEYWKEVVAETENPISFVKIVNEKFIVCSMKDAHDELKIYDMDGSIDKEIELPQFISIYGIGGKKSASEMFISYTSFLTPLQIIRYNLKKDSLSTVFENEDKFPLDDFETTQVFYPSKDGTKIPMFLTHRKGLELTGNHPVLLYGYGGYSISMTPSFTPAQSIWIQSGGIYAVANIRGGGEYGEEWHKAAILENKQTSFDDFISAAEWLIQENYTNSKKIAIMGGSNGGMLVGACITQRPELFGAALCLVPVTDMLRFQHFTVGRFWTTEFGNADLHEEHFKFLYEYSPLHNVKAGVEYPPALITTADTDDRVVPLHAKKFAATLQEYQTGDNPILLRVEKNAGHGLGKPVSKMIEHDADLYTFLFEALDVPFTSLADFSSSLTSK</sequence>
<dbReference type="SUPFAM" id="SSF53474">
    <property type="entry name" value="alpha/beta-Hydrolases"/>
    <property type="match status" value="1"/>
</dbReference>
<reference evidence="9 10" key="1">
    <citation type="submission" date="2016-09" db="EMBL/GenBank/DDBJ databases">
        <title>Complete genome sequence of the Lysinibacillus sphaericus LMG 22257, a specie of Bacillus with ureolytic activity that can effectively biodeposit calcium carbonate.</title>
        <authorList>
            <person name="Yan W."/>
        </authorList>
    </citation>
    <scope>NUCLEOTIDE SEQUENCE [LARGE SCALE GENOMIC DNA]</scope>
    <source>
        <strain evidence="9 10">LMG 22257</strain>
    </source>
</reference>
<dbReference type="RefSeq" id="WP_075529397.1">
    <property type="nucleotide sequence ID" value="NZ_CP017560.1"/>
</dbReference>
<proteinExistence type="inferred from homology"/>
<accession>A0A1D8JKP7</accession>
<dbReference type="InterPro" id="IPR001375">
    <property type="entry name" value="Peptidase_S9_cat"/>
</dbReference>
<dbReference type="InterPro" id="IPR002470">
    <property type="entry name" value="Peptidase_S9A"/>
</dbReference>
<dbReference type="EC" id="3.4.21.26" evidence="3"/>
<dbReference type="Pfam" id="PF02897">
    <property type="entry name" value="Peptidase_S9_N"/>
    <property type="match status" value="1"/>
</dbReference>
<evidence type="ECO:0000256" key="3">
    <source>
        <dbReference type="ARBA" id="ARBA00011897"/>
    </source>
</evidence>
<evidence type="ECO:0000256" key="6">
    <source>
        <dbReference type="ARBA" id="ARBA00022825"/>
    </source>
</evidence>
<dbReference type="GO" id="GO:0004252">
    <property type="term" value="F:serine-type endopeptidase activity"/>
    <property type="evidence" value="ECO:0007669"/>
    <property type="project" value="UniProtKB-EC"/>
</dbReference>
<evidence type="ECO:0000256" key="1">
    <source>
        <dbReference type="ARBA" id="ARBA00001070"/>
    </source>
</evidence>
<evidence type="ECO:0000259" key="8">
    <source>
        <dbReference type="Pfam" id="PF02897"/>
    </source>
</evidence>
<dbReference type="EMBL" id="CP017560">
    <property type="protein sequence ID" value="AOV09260.1"/>
    <property type="molecule type" value="Genomic_DNA"/>
</dbReference>
<dbReference type="KEGG" id="surl:BI350_14205"/>
<keyword evidence="10" id="KW-1185">Reference proteome</keyword>
<keyword evidence="4" id="KW-0645">Protease</keyword>
<evidence type="ECO:0000259" key="7">
    <source>
        <dbReference type="Pfam" id="PF00326"/>
    </source>
</evidence>
<keyword evidence="5" id="KW-0378">Hydrolase</keyword>
<dbReference type="Gene3D" id="2.130.10.120">
    <property type="entry name" value="Prolyl oligopeptidase, N-terminal domain"/>
    <property type="match status" value="1"/>
</dbReference>
<dbReference type="FunFam" id="3.40.50.1820:FF:000005">
    <property type="entry name" value="Prolyl endopeptidase"/>
    <property type="match status" value="1"/>
</dbReference>
<dbReference type="GO" id="GO:0005829">
    <property type="term" value="C:cytosol"/>
    <property type="evidence" value="ECO:0007669"/>
    <property type="project" value="TreeGrafter"/>
</dbReference>
<dbReference type="SUPFAM" id="SSF50993">
    <property type="entry name" value="Peptidase/esterase 'gauge' domain"/>
    <property type="match status" value="1"/>
</dbReference>
<dbReference type="PRINTS" id="PR00862">
    <property type="entry name" value="PROLIGOPTASE"/>
</dbReference>
<dbReference type="PROSITE" id="PS00708">
    <property type="entry name" value="PRO_ENDOPEP_SER"/>
    <property type="match status" value="1"/>
</dbReference>
<organism evidence="9 10">
    <name type="scientific">Sporosarcina ureilytica</name>
    <dbReference type="NCBI Taxonomy" id="298596"/>
    <lineage>
        <taxon>Bacteria</taxon>
        <taxon>Bacillati</taxon>
        <taxon>Bacillota</taxon>
        <taxon>Bacilli</taxon>
        <taxon>Bacillales</taxon>
        <taxon>Caryophanaceae</taxon>
        <taxon>Sporosarcina</taxon>
    </lineage>
</organism>
<comment type="similarity">
    <text evidence="2">Belongs to the peptidase S9A family.</text>
</comment>
<dbReference type="PANTHER" id="PTHR42881">
    <property type="entry name" value="PROLYL ENDOPEPTIDASE"/>
    <property type="match status" value="1"/>
</dbReference>
<evidence type="ECO:0000313" key="10">
    <source>
        <dbReference type="Proteomes" id="UP000185746"/>
    </source>
</evidence>
<feature type="domain" description="Peptidase S9A N-terminal" evidence="8">
    <location>
        <begin position="4"/>
        <end position="402"/>
    </location>
</feature>
<evidence type="ECO:0000256" key="5">
    <source>
        <dbReference type="ARBA" id="ARBA00022801"/>
    </source>
</evidence>
<dbReference type="InterPro" id="IPR051167">
    <property type="entry name" value="Prolyl_oligopep/macrocyclase"/>
</dbReference>
<evidence type="ECO:0000256" key="2">
    <source>
        <dbReference type="ARBA" id="ARBA00005228"/>
    </source>
</evidence>
<dbReference type="Proteomes" id="UP000185746">
    <property type="component" value="Chromosome"/>
</dbReference>
<dbReference type="Gene3D" id="3.40.50.1820">
    <property type="entry name" value="alpha/beta hydrolase"/>
    <property type="match status" value="1"/>
</dbReference>
<evidence type="ECO:0000313" key="9">
    <source>
        <dbReference type="EMBL" id="AOV09260.1"/>
    </source>
</evidence>
<dbReference type="GO" id="GO:0006508">
    <property type="term" value="P:proteolysis"/>
    <property type="evidence" value="ECO:0007669"/>
    <property type="project" value="UniProtKB-KW"/>
</dbReference>
<feature type="domain" description="Peptidase S9 prolyl oligopeptidase catalytic" evidence="7">
    <location>
        <begin position="463"/>
        <end position="676"/>
    </location>
</feature>
<gene>
    <name evidence="9" type="ORF">BI350_14205</name>
</gene>
<evidence type="ECO:0000256" key="4">
    <source>
        <dbReference type="ARBA" id="ARBA00022670"/>
    </source>
</evidence>
<name>A0A1D8JKP7_9BACL</name>
<dbReference type="GO" id="GO:0070012">
    <property type="term" value="F:oligopeptidase activity"/>
    <property type="evidence" value="ECO:0007669"/>
    <property type="project" value="TreeGrafter"/>
</dbReference>
<dbReference type="InterPro" id="IPR029058">
    <property type="entry name" value="AB_hydrolase_fold"/>
</dbReference>
<dbReference type="InterPro" id="IPR002471">
    <property type="entry name" value="Pept_S9_AS"/>
</dbReference>
<dbReference type="InterPro" id="IPR023302">
    <property type="entry name" value="Pept_S9A_N"/>
</dbReference>
<keyword evidence="6" id="KW-0720">Serine protease</keyword>
<dbReference type="PANTHER" id="PTHR42881:SF2">
    <property type="entry name" value="PROLYL ENDOPEPTIDASE"/>
    <property type="match status" value="1"/>
</dbReference>
<dbReference type="AlphaFoldDB" id="A0A1D8JKP7"/>
<dbReference type="Pfam" id="PF00326">
    <property type="entry name" value="Peptidase_S9"/>
    <property type="match status" value="1"/>
</dbReference>